<evidence type="ECO:0000256" key="2">
    <source>
        <dbReference type="ARBA" id="ARBA00022448"/>
    </source>
</evidence>
<dbReference type="AlphaFoldDB" id="A0AA35VCJ4"/>
<feature type="transmembrane region" description="Helical" evidence="8">
    <location>
        <begin position="12"/>
        <end position="35"/>
    </location>
</feature>
<dbReference type="EMBL" id="OX465077">
    <property type="protein sequence ID" value="CAI9269135.1"/>
    <property type="molecule type" value="Genomic_DNA"/>
</dbReference>
<comment type="similarity">
    <text evidence="1">Belongs to the ABC transporter superfamily. ABCB family. Multidrug resistance exporter (TC 3.A.1.201) subfamily.</text>
</comment>
<dbReference type="Gene3D" id="1.20.1560.10">
    <property type="entry name" value="ABC transporter type 1, transmembrane domain"/>
    <property type="match status" value="1"/>
</dbReference>
<accession>A0AA35VCJ4</accession>
<keyword evidence="5 8" id="KW-1133">Transmembrane helix</keyword>
<dbReference type="GO" id="GO:0016020">
    <property type="term" value="C:membrane"/>
    <property type="evidence" value="ECO:0007669"/>
    <property type="project" value="InterPro"/>
</dbReference>
<evidence type="ECO:0000256" key="3">
    <source>
        <dbReference type="ARBA" id="ARBA00022692"/>
    </source>
</evidence>
<feature type="domain" description="ABC transmembrane type-1" evidence="9">
    <location>
        <begin position="14"/>
        <end position="140"/>
    </location>
</feature>
<dbReference type="PANTHER" id="PTHR45136">
    <property type="entry name" value="ABC TRANSPORTER DOMAIN-CONTAINING PROTEIN"/>
    <property type="match status" value="1"/>
</dbReference>
<protein>
    <recommendedName>
        <fullName evidence="9">ABC transmembrane type-1 domain-containing protein</fullName>
    </recommendedName>
</protein>
<keyword evidence="7" id="KW-0325">Glycoprotein</keyword>
<dbReference type="PANTHER" id="PTHR45136:SF2">
    <property type="entry name" value="ABC TRANSPORTER DOMAIN-CONTAINING PROTEIN"/>
    <property type="match status" value="1"/>
</dbReference>
<dbReference type="GO" id="GO:0005524">
    <property type="term" value="F:ATP binding"/>
    <property type="evidence" value="ECO:0007669"/>
    <property type="project" value="InterPro"/>
</dbReference>
<evidence type="ECO:0000256" key="6">
    <source>
        <dbReference type="ARBA" id="ARBA00023136"/>
    </source>
</evidence>
<evidence type="ECO:0000256" key="7">
    <source>
        <dbReference type="ARBA" id="ARBA00023180"/>
    </source>
</evidence>
<evidence type="ECO:0000313" key="10">
    <source>
        <dbReference type="EMBL" id="CAI9269135.1"/>
    </source>
</evidence>
<dbReference type="Proteomes" id="UP001177003">
    <property type="component" value="Chromosome 1"/>
</dbReference>
<gene>
    <name evidence="10" type="ORF">LSALG_LOCUS9522</name>
</gene>
<dbReference type="SUPFAM" id="SSF90123">
    <property type="entry name" value="ABC transporter transmembrane region"/>
    <property type="match status" value="1"/>
</dbReference>
<feature type="transmembrane region" description="Helical" evidence="8">
    <location>
        <begin position="41"/>
        <end position="64"/>
    </location>
</feature>
<dbReference type="InterPro" id="IPR011527">
    <property type="entry name" value="ABC1_TM_dom"/>
</dbReference>
<evidence type="ECO:0000259" key="9">
    <source>
        <dbReference type="PROSITE" id="PS50929"/>
    </source>
</evidence>
<dbReference type="PROSITE" id="PS50929">
    <property type="entry name" value="ABC_TM1F"/>
    <property type="match status" value="1"/>
</dbReference>
<proteinExistence type="inferred from homology"/>
<keyword evidence="11" id="KW-1185">Reference proteome</keyword>
<keyword evidence="3 8" id="KW-0812">Transmembrane</keyword>
<keyword evidence="6 8" id="KW-0472">Membrane</keyword>
<feature type="transmembrane region" description="Helical" evidence="8">
    <location>
        <begin position="120"/>
        <end position="139"/>
    </location>
</feature>
<dbReference type="InterPro" id="IPR036640">
    <property type="entry name" value="ABC1_TM_sf"/>
</dbReference>
<evidence type="ECO:0000256" key="4">
    <source>
        <dbReference type="ARBA" id="ARBA00022737"/>
    </source>
</evidence>
<organism evidence="10 11">
    <name type="scientific">Lactuca saligna</name>
    <name type="common">Willowleaf lettuce</name>
    <dbReference type="NCBI Taxonomy" id="75948"/>
    <lineage>
        <taxon>Eukaryota</taxon>
        <taxon>Viridiplantae</taxon>
        <taxon>Streptophyta</taxon>
        <taxon>Embryophyta</taxon>
        <taxon>Tracheophyta</taxon>
        <taxon>Spermatophyta</taxon>
        <taxon>Magnoliopsida</taxon>
        <taxon>eudicotyledons</taxon>
        <taxon>Gunneridae</taxon>
        <taxon>Pentapetalae</taxon>
        <taxon>asterids</taxon>
        <taxon>campanulids</taxon>
        <taxon>Asterales</taxon>
        <taxon>Asteraceae</taxon>
        <taxon>Cichorioideae</taxon>
        <taxon>Cichorieae</taxon>
        <taxon>Lactucinae</taxon>
        <taxon>Lactuca</taxon>
    </lineage>
</organism>
<evidence type="ECO:0000256" key="5">
    <source>
        <dbReference type="ARBA" id="ARBA00022989"/>
    </source>
</evidence>
<reference evidence="10" key="1">
    <citation type="submission" date="2023-04" db="EMBL/GenBank/DDBJ databases">
        <authorList>
            <person name="Vijverberg K."/>
            <person name="Xiong W."/>
            <person name="Schranz E."/>
        </authorList>
    </citation>
    <scope>NUCLEOTIDE SEQUENCE</scope>
</reference>
<sequence>MEKLPSCSMEIGRVPVFLMNMSIFGGAYVVAFILLWRLAIFGLPFIIILAIPGLIYGRVIMSLLRKIREEYNKVGTVADKAISSLRTVYSFMGENKTITEYSAALQGTVKLGLKQGLAKGIAIGSNSVVFAVWSFFVLVW</sequence>
<dbReference type="Pfam" id="PF00664">
    <property type="entry name" value="ABC_membrane"/>
    <property type="match status" value="1"/>
</dbReference>
<keyword evidence="4" id="KW-0677">Repeat</keyword>
<evidence type="ECO:0000256" key="1">
    <source>
        <dbReference type="ARBA" id="ARBA00007577"/>
    </source>
</evidence>
<evidence type="ECO:0000256" key="8">
    <source>
        <dbReference type="SAM" id="Phobius"/>
    </source>
</evidence>
<name>A0AA35VCJ4_LACSI</name>
<keyword evidence="2" id="KW-0813">Transport</keyword>
<dbReference type="GO" id="GO:0140359">
    <property type="term" value="F:ABC-type transporter activity"/>
    <property type="evidence" value="ECO:0007669"/>
    <property type="project" value="InterPro"/>
</dbReference>
<evidence type="ECO:0000313" key="11">
    <source>
        <dbReference type="Proteomes" id="UP001177003"/>
    </source>
</evidence>